<gene>
    <name evidence="3" type="ORF">FGL98_02845</name>
</gene>
<evidence type="ECO:0000313" key="4">
    <source>
        <dbReference type="Proteomes" id="UP000320244"/>
    </source>
</evidence>
<dbReference type="AlphaFoldDB" id="A0A563E7E5"/>
<evidence type="ECO:0000313" key="3">
    <source>
        <dbReference type="EMBL" id="TWP38183.1"/>
    </source>
</evidence>
<proteinExistence type="inferred from homology"/>
<comment type="similarity">
    <text evidence="1">Belongs to the CAPAB/TerDEXZ family.</text>
</comment>
<dbReference type="RefSeq" id="WP_146315160.1">
    <property type="nucleotide sequence ID" value="NZ_VCQV01000003.1"/>
</dbReference>
<dbReference type="PANTHER" id="PTHR32097">
    <property type="entry name" value="CAMP-BINDING PROTEIN 1-RELATED"/>
    <property type="match status" value="1"/>
</dbReference>
<dbReference type="OrthoDB" id="56224at2"/>
<reference evidence="3 4" key="1">
    <citation type="submission" date="2019-05" db="EMBL/GenBank/DDBJ databases">
        <authorList>
            <person name="Lee S.D."/>
        </authorList>
    </citation>
    <scope>NUCLEOTIDE SEQUENCE [LARGE SCALE GENOMIC DNA]</scope>
    <source>
        <strain evidence="3 4">C5-26</strain>
    </source>
</reference>
<organism evidence="3 4">
    <name type="scientific">Leekyejoonella antrihumi</name>
    <dbReference type="NCBI Taxonomy" id="1660198"/>
    <lineage>
        <taxon>Bacteria</taxon>
        <taxon>Bacillati</taxon>
        <taxon>Actinomycetota</taxon>
        <taxon>Actinomycetes</taxon>
        <taxon>Micrococcales</taxon>
        <taxon>Dermacoccaceae</taxon>
        <taxon>Leekyejoonella</taxon>
    </lineage>
</organism>
<dbReference type="Proteomes" id="UP000320244">
    <property type="component" value="Unassembled WGS sequence"/>
</dbReference>
<dbReference type="InterPro" id="IPR003325">
    <property type="entry name" value="TerD"/>
</dbReference>
<dbReference type="InterPro" id="IPR051324">
    <property type="entry name" value="Stress/Tellurium_Resist"/>
</dbReference>
<feature type="domain" description="TerD" evidence="2">
    <location>
        <begin position="1"/>
        <end position="190"/>
    </location>
</feature>
<dbReference type="CDD" id="cd06974">
    <property type="entry name" value="TerD_like"/>
    <property type="match status" value="1"/>
</dbReference>
<evidence type="ECO:0000256" key="1">
    <source>
        <dbReference type="ARBA" id="ARBA00008775"/>
    </source>
</evidence>
<name>A0A563E7E5_9MICO</name>
<evidence type="ECO:0000259" key="2">
    <source>
        <dbReference type="Pfam" id="PF02342"/>
    </source>
</evidence>
<accession>A0A563E7E5</accession>
<keyword evidence="4" id="KW-1185">Reference proteome</keyword>
<dbReference type="EMBL" id="VCQV01000003">
    <property type="protein sequence ID" value="TWP38183.1"/>
    <property type="molecule type" value="Genomic_DNA"/>
</dbReference>
<protein>
    <submittedName>
        <fullName evidence="3">TerD family protein</fullName>
    </submittedName>
</protein>
<sequence>MAVSLSKGGNISLEKAAPGMTNAIVGLGWDPRTTDGAQFDLDASALLCGANGKVRTDADFVFYNNLSGDNNSVVHQGDNRTGEGEGDDEQIRISLNKVSPDVAKISFIASIDQADARGQNFGQVANAYIRVFDADDPTNTTKGVRFDLGEDASTETALIFGEVYRNGSEWKFRAIAQGYSTGLAGVISDFGLQVG</sequence>
<dbReference type="PANTHER" id="PTHR32097:SF4">
    <property type="entry name" value="GENERAL STRESS PROTEIN 16U"/>
    <property type="match status" value="1"/>
</dbReference>
<dbReference type="Pfam" id="PF02342">
    <property type="entry name" value="TerD"/>
    <property type="match status" value="1"/>
</dbReference>
<comment type="caution">
    <text evidence="3">The sequence shown here is derived from an EMBL/GenBank/DDBJ whole genome shotgun (WGS) entry which is preliminary data.</text>
</comment>
<dbReference type="Gene3D" id="2.60.60.30">
    <property type="entry name" value="sav2460 like domains"/>
    <property type="match status" value="1"/>
</dbReference>
<reference evidence="3 4" key="2">
    <citation type="submission" date="2019-08" db="EMBL/GenBank/DDBJ databases">
        <title>Jejuicoccus antrihumi gen. nov., sp. nov., a new member of the family Dermacoccaceae isolated from a cave.</title>
        <authorList>
            <person name="Schumann P."/>
            <person name="Kim I.S."/>
        </authorList>
    </citation>
    <scope>NUCLEOTIDE SEQUENCE [LARGE SCALE GENOMIC DNA]</scope>
    <source>
        <strain evidence="3 4">C5-26</strain>
    </source>
</reference>